<name>D6Z695_DESAT</name>
<keyword evidence="1" id="KW-0238">DNA-binding</keyword>
<dbReference type="EMBL" id="CP001940">
    <property type="protein sequence ID" value="ADH86860.1"/>
    <property type="molecule type" value="Genomic_DNA"/>
</dbReference>
<evidence type="ECO:0000256" key="3">
    <source>
        <dbReference type="SAM" id="MobiDB-lite"/>
    </source>
</evidence>
<dbReference type="InParanoid" id="D6Z695"/>
<dbReference type="eggNOG" id="COG0582">
    <property type="taxonomic scope" value="Bacteria"/>
</dbReference>
<dbReference type="PANTHER" id="PTHR30349:SF94">
    <property type="entry name" value="INTEGRASE_RECOMBINASE HI_1414-RELATED"/>
    <property type="match status" value="1"/>
</dbReference>
<dbReference type="GO" id="GO:0006310">
    <property type="term" value="P:DNA recombination"/>
    <property type="evidence" value="ECO:0007669"/>
    <property type="project" value="UniProtKB-KW"/>
</dbReference>
<dbReference type="PROSITE" id="PS51898">
    <property type="entry name" value="TYR_RECOMBINASE"/>
    <property type="match status" value="1"/>
</dbReference>
<sequence>MATFEKRGQYQIRAKVRKHGYRTITKTFNNVADAKAWARQVEAAMDRGAYIPVAAAEKNTLRMVLERYRKEICPRLARAGRDEFARLNRLTEALGDLSLAALQPAEVARYRDQRLKAGAAPQTVKHDLGLLNRVLKACVMDWGIPLPHGIVTAQVRKPSPPSGRDRRLESREEEKLLAAAQASKSREIEKIITIALETAARRAEIASMRWEHINLDKRIWFIPAAATKTKTARTVPLSTGAMAVLQGLPRRIDGQVWSFSHPDGITQAFDRICKRAEIEDLRFHDLRHEATSRLFEKGLNMMEVAAITGHKDLKMLKRYTHLKAEDLVARLG</sequence>
<dbReference type="Pfam" id="PF24624">
    <property type="entry name" value="Int_N"/>
    <property type="match status" value="1"/>
</dbReference>
<keyword evidence="6" id="KW-1185">Reference proteome</keyword>
<evidence type="ECO:0000256" key="1">
    <source>
        <dbReference type="ARBA" id="ARBA00023125"/>
    </source>
</evidence>
<keyword evidence="2" id="KW-0233">DNA recombination</keyword>
<dbReference type="InterPro" id="IPR050090">
    <property type="entry name" value="Tyrosine_recombinase_XerCD"/>
</dbReference>
<dbReference type="CDD" id="cd00796">
    <property type="entry name" value="INT_Rci_Hp1_C"/>
    <property type="match status" value="1"/>
</dbReference>
<organism evidence="5 6">
    <name type="scientific">Desulfurivibrio alkaliphilus (strain DSM 19089 / UNIQEM U267 / AHT2)</name>
    <dbReference type="NCBI Taxonomy" id="589865"/>
    <lineage>
        <taxon>Bacteria</taxon>
        <taxon>Pseudomonadati</taxon>
        <taxon>Thermodesulfobacteriota</taxon>
        <taxon>Desulfobulbia</taxon>
        <taxon>Desulfobulbales</taxon>
        <taxon>Desulfobulbaceae</taxon>
        <taxon>Desulfurivibrio</taxon>
    </lineage>
</organism>
<dbReference type="InterPro" id="IPR057084">
    <property type="entry name" value="Int_N"/>
</dbReference>
<dbReference type="InterPro" id="IPR010998">
    <property type="entry name" value="Integrase_recombinase_N"/>
</dbReference>
<dbReference type="FunCoup" id="D6Z695">
    <property type="interactions" value="53"/>
</dbReference>
<dbReference type="GO" id="GO:0003677">
    <property type="term" value="F:DNA binding"/>
    <property type="evidence" value="ECO:0007669"/>
    <property type="project" value="UniProtKB-KW"/>
</dbReference>
<dbReference type="AlphaFoldDB" id="D6Z695"/>
<dbReference type="Proteomes" id="UP000001508">
    <property type="component" value="Chromosome"/>
</dbReference>
<dbReference type="Pfam" id="PF00589">
    <property type="entry name" value="Phage_integrase"/>
    <property type="match status" value="1"/>
</dbReference>
<dbReference type="RefSeq" id="WP_013164374.1">
    <property type="nucleotide sequence ID" value="NC_014216.1"/>
</dbReference>
<feature type="compositionally biased region" description="Basic and acidic residues" evidence="3">
    <location>
        <begin position="163"/>
        <end position="172"/>
    </location>
</feature>
<evidence type="ECO:0000313" key="6">
    <source>
        <dbReference type="Proteomes" id="UP000001508"/>
    </source>
</evidence>
<reference evidence="6" key="1">
    <citation type="submission" date="2010-02" db="EMBL/GenBank/DDBJ databases">
        <title>Complete sequence of Desulfurivibrio alkaliphilus AHT2.</title>
        <authorList>
            <consortium name="US DOE Joint Genome Institute"/>
            <person name="Pitluck S."/>
            <person name="Chertkov O."/>
            <person name="Detter J.C."/>
            <person name="Han C."/>
            <person name="Tapia R."/>
            <person name="Larimer F."/>
            <person name="Land M."/>
            <person name="Hauser L."/>
            <person name="Kyrpides N."/>
            <person name="Mikhailova N."/>
            <person name="Sorokin D.Y."/>
            <person name="Muyzer G."/>
            <person name="Woyke T."/>
        </authorList>
    </citation>
    <scope>NUCLEOTIDE SEQUENCE [LARGE SCALE GENOMIC DNA]</scope>
    <source>
        <strain evidence="6">DSM 19089 / UNIQEM U267 / AHT2</strain>
    </source>
</reference>
<dbReference type="STRING" id="589865.DaAHT2_2195"/>
<evidence type="ECO:0000259" key="4">
    <source>
        <dbReference type="PROSITE" id="PS51898"/>
    </source>
</evidence>
<dbReference type="InterPro" id="IPR013762">
    <property type="entry name" value="Integrase-like_cat_sf"/>
</dbReference>
<evidence type="ECO:0000256" key="2">
    <source>
        <dbReference type="ARBA" id="ARBA00023172"/>
    </source>
</evidence>
<dbReference type="PANTHER" id="PTHR30349">
    <property type="entry name" value="PHAGE INTEGRASE-RELATED"/>
    <property type="match status" value="1"/>
</dbReference>
<dbReference type="GO" id="GO:0015074">
    <property type="term" value="P:DNA integration"/>
    <property type="evidence" value="ECO:0007669"/>
    <property type="project" value="InterPro"/>
</dbReference>
<dbReference type="OrthoDB" id="9789256at2"/>
<protein>
    <submittedName>
        <fullName evidence="5">Integrase family protein</fullName>
    </submittedName>
</protein>
<accession>D6Z695</accession>
<evidence type="ECO:0000313" key="5">
    <source>
        <dbReference type="EMBL" id="ADH86860.1"/>
    </source>
</evidence>
<gene>
    <name evidence="5" type="ordered locus">DaAHT2_2195</name>
</gene>
<dbReference type="KEGG" id="dak:DaAHT2_2195"/>
<feature type="domain" description="Tyr recombinase" evidence="4">
    <location>
        <begin position="163"/>
        <end position="332"/>
    </location>
</feature>
<proteinExistence type="predicted"/>
<dbReference type="Gene3D" id="1.10.443.10">
    <property type="entry name" value="Intergrase catalytic core"/>
    <property type="match status" value="1"/>
</dbReference>
<dbReference type="SUPFAM" id="SSF56349">
    <property type="entry name" value="DNA breaking-rejoining enzymes"/>
    <property type="match status" value="1"/>
</dbReference>
<dbReference type="InterPro" id="IPR011010">
    <property type="entry name" value="DNA_brk_join_enz"/>
</dbReference>
<dbReference type="Gene3D" id="1.10.150.130">
    <property type="match status" value="1"/>
</dbReference>
<dbReference type="InterPro" id="IPR002104">
    <property type="entry name" value="Integrase_catalytic"/>
</dbReference>
<feature type="region of interest" description="Disordered" evidence="3">
    <location>
        <begin position="153"/>
        <end position="172"/>
    </location>
</feature>
<dbReference type="HOGENOM" id="CLU_027562_32_1_7"/>